<reference evidence="2" key="1">
    <citation type="journal article" date="2019" name="Int. J. Syst. Evol. Microbiol.">
        <title>The Global Catalogue of Microorganisms (GCM) 10K type strain sequencing project: providing services to taxonomists for standard genome sequencing and annotation.</title>
        <authorList>
            <consortium name="The Broad Institute Genomics Platform"/>
            <consortium name="The Broad Institute Genome Sequencing Center for Infectious Disease"/>
            <person name="Wu L."/>
            <person name="Ma J."/>
        </authorList>
    </citation>
    <scope>NUCLEOTIDE SEQUENCE [LARGE SCALE GENOMIC DNA]</scope>
    <source>
        <strain evidence="2">CGMCC 4.7638</strain>
    </source>
</reference>
<evidence type="ECO:0000313" key="1">
    <source>
        <dbReference type="EMBL" id="MFD2479624.1"/>
    </source>
</evidence>
<evidence type="ECO:0000313" key="2">
    <source>
        <dbReference type="Proteomes" id="UP001597542"/>
    </source>
</evidence>
<accession>A0ABW5HS47</accession>
<dbReference type="RefSeq" id="WP_344277753.1">
    <property type="nucleotide sequence ID" value="NZ_BAAAHV010000013.1"/>
</dbReference>
<organism evidence="1 2">
    <name type="scientific">Amycolatopsis albidoflavus</name>
    <dbReference type="NCBI Taxonomy" id="102226"/>
    <lineage>
        <taxon>Bacteria</taxon>
        <taxon>Bacillati</taxon>
        <taxon>Actinomycetota</taxon>
        <taxon>Actinomycetes</taxon>
        <taxon>Pseudonocardiales</taxon>
        <taxon>Pseudonocardiaceae</taxon>
        <taxon>Amycolatopsis</taxon>
    </lineage>
</organism>
<dbReference type="EMBL" id="JBHUKQ010000004">
    <property type="protein sequence ID" value="MFD2479624.1"/>
    <property type="molecule type" value="Genomic_DNA"/>
</dbReference>
<name>A0ABW5HS47_9PSEU</name>
<sequence>MKLATQSWETDGLLCTPEGIVAELSDRDVLRQLADTTRKKVADPAG</sequence>
<comment type="caution">
    <text evidence="1">The sequence shown here is derived from an EMBL/GenBank/DDBJ whole genome shotgun (WGS) entry which is preliminary data.</text>
</comment>
<dbReference type="Proteomes" id="UP001597542">
    <property type="component" value="Unassembled WGS sequence"/>
</dbReference>
<proteinExistence type="predicted"/>
<protein>
    <submittedName>
        <fullName evidence="1">Uncharacterized protein</fullName>
    </submittedName>
</protein>
<gene>
    <name evidence="1" type="ORF">ACFSUT_05020</name>
</gene>
<keyword evidence="2" id="KW-1185">Reference proteome</keyword>